<dbReference type="PhylomeDB" id="T1JHW4"/>
<dbReference type="InterPro" id="IPR052192">
    <property type="entry name" value="Insect_Ionotropic_Sensory_Rcpt"/>
</dbReference>
<evidence type="ECO:0000256" key="5">
    <source>
        <dbReference type="ARBA" id="ARBA00022692"/>
    </source>
</evidence>
<evidence type="ECO:0000256" key="4">
    <source>
        <dbReference type="ARBA" id="ARBA00022475"/>
    </source>
</evidence>
<dbReference type="GO" id="GO:0015276">
    <property type="term" value="F:ligand-gated monoatomic ion channel activity"/>
    <property type="evidence" value="ECO:0007669"/>
    <property type="project" value="InterPro"/>
</dbReference>
<evidence type="ECO:0000313" key="16">
    <source>
        <dbReference type="EnsemblMetazoa" id="SMAR013445-PA"/>
    </source>
</evidence>
<evidence type="ECO:0008006" key="18">
    <source>
        <dbReference type="Google" id="ProtNLM"/>
    </source>
</evidence>
<evidence type="ECO:0000259" key="14">
    <source>
        <dbReference type="Pfam" id="PF00060"/>
    </source>
</evidence>
<dbReference type="GO" id="GO:0005886">
    <property type="term" value="C:plasma membrane"/>
    <property type="evidence" value="ECO:0007669"/>
    <property type="project" value="UniProtKB-SubCell"/>
</dbReference>
<dbReference type="InterPro" id="IPR001320">
    <property type="entry name" value="Iontro_rcpt_C"/>
</dbReference>
<dbReference type="eggNOG" id="KOG1052">
    <property type="taxonomic scope" value="Eukaryota"/>
</dbReference>
<feature type="domain" description="Ionotropic glutamate receptor C-terminal" evidence="14">
    <location>
        <begin position="146"/>
        <end position="271"/>
    </location>
</feature>
<dbReference type="HOGENOM" id="CLU_037166_0_0_1"/>
<feature type="transmembrane region" description="Helical" evidence="13">
    <location>
        <begin position="321"/>
        <end position="345"/>
    </location>
</feature>
<dbReference type="Pfam" id="PF10613">
    <property type="entry name" value="Lig_chan-Glu_bd"/>
    <property type="match status" value="1"/>
</dbReference>
<evidence type="ECO:0000256" key="8">
    <source>
        <dbReference type="ARBA" id="ARBA00023136"/>
    </source>
</evidence>
<evidence type="ECO:0000256" key="6">
    <source>
        <dbReference type="ARBA" id="ARBA00022989"/>
    </source>
</evidence>
<feature type="domain" description="Ionotropic glutamate receptor L-glutamate and glycine-binding" evidence="15">
    <location>
        <begin position="27"/>
        <end position="103"/>
    </location>
</feature>
<accession>T1JHW4</accession>
<keyword evidence="17" id="KW-1185">Reference proteome</keyword>
<comment type="subcellular location">
    <subcellularLocation>
        <location evidence="1">Cell membrane</location>
        <topology evidence="1">Multi-pass membrane protein</topology>
    </subcellularLocation>
</comment>
<dbReference type="EnsemblMetazoa" id="SMAR013445-RA">
    <property type="protein sequence ID" value="SMAR013445-PA"/>
    <property type="gene ID" value="SMAR013445"/>
</dbReference>
<feature type="transmembrane region" description="Helical" evidence="13">
    <location>
        <begin position="114"/>
        <end position="134"/>
    </location>
</feature>
<proteinExistence type="inferred from homology"/>
<keyword evidence="8 13" id="KW-0472">Membrane</keyword>
<comment type="similarity">
    <text evidence="2">Belongs to the glutamate-gated ion channel (TC 1.A.10.1) family.</text>
</comment>
<evidence type="ECO:0000313" key="17">
    <source>
        <dbReference type="Proteomes" id="UP000014500"/>
    </source>
</evidence>
<evidence type="ECO:0000256" key="9">
    <source>
        <dbReference type="ARBA" id="ARBA00023170"/>
    </source>
</evidence>
<keyword evidence="7" id="KW-0406">Ion transport</keyword>
<dbReference type="Gene3D" id="3.40.190.10">
    <property type="entry name" value="Periplasmic binding protein-like II"/>
    <property type="match status" value="2"/>
</dbReference>
<evidence type="ECO:0000256" key="2">
    <source>
        <dbReference type="ARBA" id="ARBA00008685"/>
    </source>
</evidence>
<dbReference type="STRING" id="126957.T1JHW4"/>
<dbReference type="GO" id="GO:0050906">
    <property type="term" value="P:detection of stimulus involved in sensory perception"/>
    <property type="evidence" value="ECO:0007669"/>
    <property type="project" value="UniProtKB-ARBA"/>
</dbReference>
<dbReference type="PANTHER" id="PTHR42643:SF24">
    <property type="entry name" value="IONOTROPIC RECEPTOR 60A"/>
    <property type="match status" value="1"/>
</dbReference>
<protein>
    <recommendedName>
        <fullName evidence="18">Ionotropic glutamate receptor L-glutamate and glycine-binding domain-containing protein</fullName>
    </recommendedName>
</protein>
<dbReference type="Proteomes" id="UP000014500">
    <property type="component" value="Unassembled WGS sequence"/>
</dbReference>
<evidence type="ECO:0000256" key="11">
    <source>
        <dbReference type="ARBA" id="ARBA00023286"/>
    </source>
</evidence>
<keyword evidence="10" id="KW-0325">Glycoprotein</keyword>
<reference evidence="16" key="2">
    <citation type="submission" date="2015-02" db="UniProtKB">
        <authorList>
            <consortium name="EnsemblMetazoa"/>
        </authorList>
    </citation>
    <scope>IDENTIFICATION</scope>
</reference>
<evidence type="ECO:0000259" key="15">
    <source>
        <dbReference type="Pfam" id="PF10613"/>
    </source>
</evidence>
<evidence type="ECO:0000256" key="7">
    <source>
        <dbReference type="ARBA" id="ARBA00023065"/>
    </source>
</evidence>
<sequence length="350" mass="39694">MRAWVRTSLLTPCKIRYPPVATLIAHVNNSLTVGGYLGQIFNIFIENFNTSFNVTKCNDNQFGAFIKGNWTGMIKDIIEGTADIAASTLITRQKTDYVKFSPQLFTKEFFNADMWLSIIAISLFELLLCWPIVLQGIVCLQDSKTDANGVNCFVFYLGNFNSFSSKSMKLVFGIYIVFSMLLLVSYTSTLTSLLATTDTKIPFSSLEDMLECTDFLPVFTKGGKWEDIFHKSPYDKKKNLKVETLNEGIELVYSKKLALLTSLQSVENMIRRNCSLVVAPKSISRDIISIAYSKQFAYVKYFNYKYKCSENTFIPVSFSKIIGPFIFLMSVILMSLIFGIFELIIDKFTS</sequence>
<keyword evidence="4" id="KW-1003">Cell membrane</keyword>
<organism evidence="16 17">
    <name type="scientific">Strigamia maritima</name>
    <name type="common">European centipede</name>
    <name type="synonym">Geophilus maritimus</name>
    <dbReference type="NCBI Taxonomy" id="126957"/>
    <lineage>
        <taxon>Eukaryota</taxon>
        <taxon>Metazoa</taxon>
        <taxon>Ecdysozoa</taxon>
        <taxon>Arthropoda</taxon>
        <taxon>Myriapoda</taxon>
        <taxon>Chilopoda</taxon>
        <taxon>Pleurostigmophora</taxon>
        <taxon>Geophilomorpha</taxon>
        <taxon>Linotaeniidae</taxon>
        <taxon>Strigamia</taxon>
    </lineage>
</organism>
<dbReference type="SUPFAM" id="SSF53850">
    <property type="entry name" value="Periplasmic binding protein-like II"/>
    <property type="match status" value="1"/>
</dbReference>
<evidence type="ECO:0000256" key="10">
    <source>
        <dbReference type="ARBA" id="ARBA00023180"/>
    </source>
</evidence>
<name>T1JHW4_STRMM</name>
<dbReference type="Pfam" id="PF00060">
    <property type="entry name" value="Lig_chan"/>
    <property type="match status" value="1"/>
</dbReference>
<keyword evidence="12" id="KW-0407">Ion channel</keyword>
<reference evidence="17" key="1">
    <citation type="submission" date="2011-05" db="EMBL/GenBank/DDBJ databases">
        <authorList>
            <person name="Richards S.R."/>
            <person name="Qu J."/>
            <person name="Jiang H."/>
            <person name="Jhangiani S.N."/>
            <person name="Agravi P."/>
            <person name="Goodspeed R."/>
            <person name="Gross S."/>
            <person name="Mandapat C."/>
            <person name="Jackson L."/>
            <person name="Mathew T."/>
            <person name="Pu L."/>
            <person name="Thornton R."/>
            <person name="Saada N."/>
            <person name="Wilczek-Boney K.B."/>
            <person name="Lee S."/>
            <person name="Kovar C."/>
            <person name="Wu Y."/>
            <person name="Scherer S.E."/>
            <person name="Worley K.C."/>
            <person name="Muzny D.M."/>
            <person name="Gibbs R."/>
        </authorList>
    </citation>
    <scope>NUCLEOTIDE SEQUENCE</scope>
    <source>
        <strain evidence="17">Brora</strain>
    </source>
</reference>
<keyword evidence="11" id="KW-1071">Ligand-gated ion channel</keyword>
<dbReference type="AlphaFoldDB" id="T1JHW4"/>
<feature type="transmembrane region" description="Helical" evidence="13">
    <location>
        <begin position="170"/>
        <end position="195"/>
    </location>
</feature>
<dbReference type="InterPro" id="IPR019594">
    <property type="entry name" value="Glu/Gly-bd"/>
</dbReference>
<dbReference type="EMBL" id="JH430421">
    <property type="status" value="NOT_ANNOTATED_CDS"/>
    <property type="molecule type" value="Genomic_DNA"/>
</dbReference>
<dbReference type="PANTHER" id="PTHR42643">
    <property type="entry name" value="IONOTROPIC RECEPTOR 20A-RELATED"/>
    <property type="match status" value="1"/>
</dbReference>
<keyword evidence="5 13" id="KW-0812">Transmembrane</keyword>
<evidence type="ECO:0000256" key="13">
    <source>
        <dbReference type="SAM" id="Phobius"/>
    </source>
</evidence>
<evidence type="ECO:0000256" key="3">
    <source>
        <dbReference type="ARBA" id="ARBA00022448"/>
    </source>
</evidence>
<keyword evidence="9" id="KW-0675">Receptor</keyword>
<evidence type="ECO:0000256" key="12">
    <source>
        <dbReference type="ARBA" id="ARBA00023303"/>
    </source>
</evidence>
<evidence type="ECO:0000256" key="1">
    <source>
        <dbReference type="ARBA" id="ARBA00004651"/>
    </source>
</evidence>
<keyword evidence="6 13" id="KW-1133">Transmembrane helix</keyword>
<keyword evidence="3" id="KW-0813">Transport</keyword>